<proteinExistence type="predicted"/>
<dbReference type="SMART" id="SM00343">
    <property type="entry name" value="ZnF_C2HC"/>
    <property type="match status" value="1"/>
</dbReference>
<organism evidence="3 4">
    <name type="scientific">Mucuna pruriens</name>
    <name type="common">Velvet bean</name>
    <name type="synonym">Dolichos pruriens</name>
    <dbReference type="NCBI Taxonomy" id="157652"/>
    <lineage>
        <taxon>Eukaryota</taxon>
        <taxon>Viridiplantae</taxon>
        <taxon>Streptophyta</taxon>
        <taxon>Embryophyta</taxon>
        <taxon>Tracheophyta</taxon>
        <taxon>Spermatophyta</taxon>
        <taxon>Magnoliopsida</taxon>
        <taxon>eudicotyledons</taxon>
        <taxon>Gunneridae</taxon>
        <taxon>Pentapetalae</taxon>
        <taxon>rosids</taxon>
        <taxon>fabids</taxon>
        <taxon>Fabales</taxon>
        <taxon>Fabaceae</taxon>
        <taxon>Papilionoideae</taxon>
        <taxon>50 kb inversion clade</taxon>
        <taxon>NPAAA clade</taxon>
        <taxon>indigoferoid/millettioid clade</taxon>
        <taxon>Phaseoleae</taxon>
        <taxon>Mucuna</taxon>
    </lineage>
</organism>
<keyword evidence="1" id="KW-0862">Zinc</keyword>
<dbReference type="AlphaFoldDB" id="A0A371GC96"/>
<dbReference type="GO" id="GO:0008270">
    <property type="term" value="F:zinc ion binding"/>
    <property type="evidence" value="ECO:0007669"/>
    <property type="project" value="UniProtKB-KW"/>
</dbReference>
<evidence type="ECO:0000259" key="2">
    <source>
        <dbReference type="PROSITE" id="PS50158"/>
    </source>
</evidence>
<feature type="domain" description="CCHC-type" evidence="2">
    <location>
        <begin position="123"/>
        <end position="138"/>
    </location>
</feature>
<evidence type="ECO:0000313" key="3">
    <source>
        <dbReference type="EMBL" id="RDX88178.1"/>
    </source>
</evidence>
<dbReference type="InterPro" id="IPR036875">
    <property type="entry name" value="Znf_CCHC_sf"/>
</dbReference>
<dbReference type="EMBL" id="QJKJ01006028">
    <property type="protein sequence ID" value="RDX88178.1"/>
    <property type="molecule type" value="Genomic_DNA"/>
</dbReference>
<feature type="non-terminal residue" evidence="3">
    <location>
        <position position="1"/>
    </location>
</feature>
<comment type="caution">
    <text evidence="3">The sequence shown here is derived from an EMBL/GenBank/DDBJ whole genome shotgun (WGS) entry which is preliminary data.</text>
</comment>
<protein>
    <recommendedName>
        <fullName evidence="2">CCHC-type domain-containing protein</fullName>
    </recommendedName>
</protein>
<dbReference type="GO" id="GO:0003676">
    <property type="term" value="F:nucleic acid binding"/>
    <property type="evidence" value="ECO:0007669"/>
    <property type="project" value="InterPro"/>
</dbReference>
<reference evidence="3" key="1">
    <citation type="submission" date="2018-05" db="EMBL/GenBank/DDBJ databases">
        <title>Draft genome of Mucuna pruriens seed.</title>
        <authorList>
            <person name="Nnadi N.E."/>
            <person name="Vos R."/>
            <person name="Hasami M.H."/>
            <person name="Devisetty U.K."/>
            <person name="Aguiy J.C."/>
        </authorList>
    </citation>
    <scope>NUCLEOTIDE SEQUENCE [LARGE SCALE GENOMIC DNA]</scope>
    <source>
        <strain evidence="3">JCA_2017</strain>
    </source>
</reference>
<accession>A0A371GC96</accession>
<keyword evidence="1" id="KW-0863">Zinc-finger</keyword>
<sequence>MNLERHYGQPITYESFTYDQLHNIIVETDIQICTDFKLQNKIRKESASSKKKLGTFCHQYGVEPMRAPSTRHKKKQKQEKSYNISYKQYRKKKVNNKNQNPIVENKQRFNKKQKYKNIKREVKCWKCGKVGHYANKCRVMQKINQLEDETLKKNLLNILINLDNEESFSEELEESEDNLELEQIETLSTSSFSSFEEDGYCLGAGICNCNDCKTISTLTKDQTSVLINIIDKLEESSLKDEFIRQLNDLIIKDENSRKEISNISMKEIMNRFKPTNQQVTVKDL</sequence>
<dbReference type="InterPro" id="IPR001878">
    <property type="entry name" value="Znf_CCHC"/>
</dbReference>
<gene>
    <name evidence="3" type="ORF">CR513_30258</name>
</gene>
<evidence type="ECO:0000313" key="4">
    <source>
        <dbReference type="Proteomes" id="UP000257109"/>
    </source>
</evidence>
<dbReference type="SUPFAM" id="SSF57756">
    <property type="entry name" value="Retrovirus zinc finger-like domains"/>
    <property type="match status" value="1"/>
</dbReference>
<dbReference type="PANTHER" id="PTHR33054:SF9">
    <property type="entry name" value="CCHC-TYPE DOMAIN-CONTAINING PROTEIN"/>
    <property type="match status" value="1"/>
</dbReference>
<dbReference type="PROSITE" id="PS50158">
    <property type="entry name" value="ZF_CCHC"/>
    <property type="match status" value="1"/>
</dbReference>
<dbReference type="Proteomes" id="UP000257109">
    <property type="component" value="Unassembled WGS sequence"/>
</dbReference>
<dbReference type="OrthoDB" id="1455584at2759"/>
<evidence type="ECO:0000256" key="1">
    <source>
        <dbReference type="PROSITE-ProRule" id="PRU00047"/>
    </source>
</evidence>
<dbReference type="Pfam" id="PF00098">
    <property type="entry name" value="zf-CCHC"/>
    <property type="match status" value="1"/>
</dbReference>
<keyword evidence="1" id="KW-0479">Metal-binding</keyword>
<dbReference type="PANTHER" id="PTHR33054">
    <property type="entry name" value="CCHC-TYPE DOMAIN-CONTAINING PROTEIN"/>
    <property type="match status" value="1"/>
</dbReference>
<name>A0A371GC96_MUCPR</name>
<keyword evidence="4" id="KW-1185">Reference proteome</keyword>